<organism evidence="1 2">
    <name type="scientific">Chrysochromulina tobinii</name>
    <dbReference type="NCBI Taxonomy" id="1460289"/>
    <lineage>
        <taxon>Eukaryota</taxon>
        <taxon>Haptista</taxon>
        <taxon>Haptophyta</taxon>
        <taxon>Prymnesiophyceae</taxon>
        <taxon>Prymnesiales</taxon>
        <taxon>Chrysochromulinaceae</taxon>
        <taxon>Chrysochromulina</taxon>
    </lineage>
</organism>
<evidence type="ECO:0000313" key="1">
    <source>
        <dbReference type="EMBL" id="KOO32620.1"/>
    </source>
</evidence>
<comment type="caution">
    <text evidence="1">The sequence shown here is derived from an EMBL/GenBank/DDBJ whole genome shotgun (WGS) entry which is preliminary data.</text>
</comment>
<evidence type="ECO:0000313" key="2">
    <source>
        <dbReference type="Proteomes" id="UP000037460"/>
    </source>
</evidence>
<dbReference type="Proteomes" id="UP000037460">
    <property type="component" value="Unassembled WGS sequence"/>
</dbReference>
<dbReference type="EMBL" id="JWZX01001725">
    <property type="protein sequence ID" value="KOO32620.1"/>
    <property type="molecule type" value="Genomic_DNA"/>
</dbReference>
<gene>
    <name evidence="1" type="ORF">Ctob_011933</name>
</gene>
<accession>A0A0M0K1D9</accession>
<reference evidence="2" key="1">
    <citation type="journal article" date="2015" name="PLoS Genet.">
        <title>Genome Sequence and Transcriptome Analyses of Chrysochromulina tobin: Metabolic Tools for Enhanced Algal Fitness in the Prominent Order Prymnesiales (Haptophyceae).</title>
        <authorList>
            <person name="Hovde B.T."/>
            <person name="Deodato C.R."/>
            <person name="Hunsperger H.M."/>
            <person name="Ryken S.A."/>
            <person name="Yost W."/>
            <person name="Jha R.K."/>
            <person name="Patterson J."/>
            <person name="Monnat R.J. Jr."/>
            <person name="Barlow S.B."/>
            <person name="Starkenburg S.R."/>
            <person name="Cattolico R.A."/>
        </authorList>
    </citation>
    <scope>NUCLEOTIDE SEQUENCE</scope>
    <source>
        <strain evidence="2">CCMP291</strain>
    </source>
</reference>
<name>A0A0M0K1D9_9EUKA</name>
<dbReference type="AlphaFoldDB" id="A0A0M0K1D9"/>
<protein>
    <submittedName>
        <fullName evidence="1">Uncharacterized protein</fullName>
    </submittedName>
</protein>
<keyword evidence="2" id="KW-1185">Reference proteome</keyword>
<sequence length="365" mass="37858">MLANLIMKLSHELPDVRQRSVHSLRTKVDAHLLDVSEVCRSADLPAKLVSLTSLPDSLPSVQLDTLALIDKLSSDAGFARQFVLAGAIGVLQRVQAASLEAAPPGGGEDAVAAAASRAVEAILRHPVADAVWTAVLPLLRHPDAAPAALPLLHRTLPLLYTPPADVLAVMRASDAVASKDAANAVAAVAAAAESAPADADAIIRAAAALWRAHLDAMLGVLRFRRLLPATEEAPGWAELQPADLPLLLLALTCVAACPRELLPLAAPPGLSALLVAFVADAYLEICEPSAHESASRCLGALDPPAAQAAAAAARVERAAQAALALESQTRPPLRERLGRAMPGQRARAVARECAALGEQECVKSP</sequence>
<proteinExistence type="predicted"/>